<dbReference type="PANTHER" id="PTHR30399:SF1">
    <property type="entry name" value="UTP PYROPHOSPHATASE"/>
    <property type="match status" value="1"/>
</dbReference>
<feature type="domain" description="YgjP-like metallopeptidase" evidence="1">
    <location>
        <begin position="21"/>
        <end position="235"/>
    </location>
</feature>
<name>A0A1G9M4L1_9FIRM</name>
<dbReference type="Proteomes" id="UP000199476">
    <property type="component" value="Unassembled WGS sequence"/>
</dbReference>
<accession>A0A1G9M4L1</accession>
<reference evidence="2 3" key="1">
    <citation type="submission" date="2016-10" db="EMBL/GenBank/DDBJ databases">
        <authorList>
            <person name="de Groot N.N."/>
        </authorList>
    </citation>
    <scope>NUCLEOTIDE SEQUENCE [LARGE SCALE GENOMIC DNA]</scope>
    <source>
        <strain evidence="2 3">SLAS-1</strain>
    </source>
</reference>
<protein>
    <recommendedName>
        <fullName evidence="1">YgjP-like metallopeptidase domain-containing protein</fullName>
    </recommendedName>
</protein>
<dbReference type="RefSeq" id="WP_089759437.1">
    <property type="nucleotide sequence ID" value="NZ_FNGO01000007.1"/>
</dbReference>
<dbReference type="CDD" id="cd07344">
    <property type="entry name" value="M48_yhfN_like"/>
    <property type="match status" value="1"/>
</dbReference>
<dbReference type="AlphaFoldDB" id="A0A1G9M4L1"/>
<gene>
    <name evidence="2" type="ORF">SAMN04488692_10798</name>
</gene>
<sequence>MRVLELGSEKVEYDVVRTDRKTVGINIDPEKGIVVRSPKDLSESEIKDLVEDKSSWIKEKLDKIEEIKPRPQPKEFLSGEKLPYLGRRYRLKVNAKNSIGSVNVKLYRGKFMIYYPEKLEQNEEKRKKAIREELISWYRNHAETKIKERVDKYKDKVGVSPNNVRVKKQKKRWGSCSSKNNLNFNWKIIMAPMTIVDYIVIHELTHLQYPNHSKDFWQTVETIIPDYDERREWLRVNGRRLDF</sequence>
<dbReference type="InterPro" id="IPR002725">
    <property type="entry name" value="YgjP-like_metallopeptidase"/>
</dbReference>
<organism evidence="2 3">
    <name type="scientific">Halarsenatibacter silvermanii</name>
    <dbReference type="NCBI Taxonomy" id="321763"/>
    <lineage>
        <taxon>Bacteria</taxon>
        <taxon>Bacillati</taxon>
        <taxon>Bacillota</taxon>
        <taxon>Clostridia</taxon>
        <taxon>Halanaerobiales</taxon>
        <taxon>Halarsenatibacteraceae</taxon>
        <taxon>Halarsenatibacter</taxon>
    </lineage>
</organism>
<keyword evidence="3" id="KW-1185">Reference proteome</keyword>
<proteinExistence type="predicted"/>
<dbReference type="Pfam" id="PF01863">
    <property type="entry name" value="YgjP-like"/>
    <property type="match status" value="1"/>
</dbReference>
<evidence type="ECO:0000313" key="3">
    <source>
        <dbReference type="Proteomes" id="UP000199476"/>
    </source>
</evidence>
<dbReference type="InterPro" id="IPR053136">
    <property type="entry name" value="UTP_pyrophosphatase-like"/>
</dbReference>
<dbReference type="OrthoDB" id="9811177at2"/>
<dbReference type="STRING" id="321763.SAMN04488692_10798"/>
<dbReference type="Gene3D" id="3.30.2010.10">
    <property type="entry name" value="Metalloproteases ('zincins'), catalytic domain"/>
    <property type="match status" value="1"/>
</dbReference>
<evidence type="ECO:0000313" key="2">
    <source>
        <dbReference type="EMBL" id="SDL68871.1"/>
    </source>
</evidence>
<evidence type="ECO:0000259" key="1">
    <source>
        <dbReference type="Pfam" id="PF01863"/>
    </source>
</evidence>
<dbReference type="EMBL" id="FNGO01000007">
    <property type="protein sequence ID" value="SDL68871.1"/>
    <property type="molecule type" value="Genomic_DNA"/>
</dbReference>
<dbReference type="PANTHER" id="PTHR30399">
    <property type="entry name" value="UNCHARACTERIZED PROTEIN YGJP"/>
    <property type="match status" value="1"/>
</dbReference>